<dbReference type="InterPro" id="IPR003313">
    <property type="entry name" value="AraC-bd"/>
</dbReference>
<dbReference type="SMART" id="SM00342">
    <property type="entry name" value="HTH_ARAC"/>
    <property type="match status" value="1"/>
</dbReference>
<evidence type="ECO:0000259" key="4">
    <source>
        <dbReference type="PROSITE" id="PS01124"/>
    </source>
</evidence>
<feature type="domain" description="HTH araC/xylS-type" evidence="4">
    <location>
        <begin position="184"/>
        <end position="282"/>
    </location>
</feature>
<dbReference type="Proteomes" id="UP000502248">
    <property type="component" value="Chromosome"/>
</dbReference>
<dbReference type="PROSITE" id="PS01124">
    <property type="entry name" value="HTH_ARAC_FAMILY_2"/>
    <property type="match status" value="1"/>
</dbReference>
<dbReference type="PANTHER" id="PTHR46796:SF12">
    <property type="entry name" value="HTH-TYPE DNA-BINDING TRANSCRIPTIONAL ACTIVATOR EUTR"/>
    <property type="match status" value="1"/>
</dbReference>
<accession>A0A7Z2ZNC8</accession>
<sequence length="287" mass="33489">MKIVEDLDRLRSSSMGTAPTSFVKSSLLYVQFIGHYYTRPGYSIERDDLDSFLLLVTIRGKGYLHYQGTRHELEQGKAFLIDCKQYHLYHTDPEDLWEFVWIHFNGNTAQDYVDYFLKLGGPLAAESVNDDLLLDIQRVKELQKQRDERSDLLTSSILVRLITEILQSALQDHRNDKQIPPYITGIKQALGDRLQRSISLDDLSKEFAVSKYHLSREFKKYTGYSPYVYLLNLRMIAAKELLKTTDLTIEEITRRTGFTNATHFIHTFKIRENATPLKFRKNWQGKP</sequence>
<evidence type="ECO:0000256" key="3">
    <source>
        <dbReference type="ARBA" id="ARBA00023163"/>
    </source>
</evidence>
<gene>
    <name evidence="5" type="ORF">HH215_22690</name>
</gene>
<dbReference type="KEGG" id="cheb:HH215_22690"/>
<organism evidence="5 6">
    <name type="scientific">Cohnella herbarum</name>
    <dbReference type="NCBI Taxonomy" id="2728023"/>
    <lineage>
        <taxon>Bacteria</taxon>
        <taxon>Bacillati</taxon>
        <taxon>Bacillota</taxon>
        <taxon>Bacilli</taxon>
        <taxon>Bacillales</taxon>
        <taxon>Paenibacillaceae</taxon>
        <taxon>Cohnella</taxon>
    </lineage>
</organism>
<keyword evidence="1" id="KW-0805">Transcription regulation</keyword>
<keyword evidence="3" id="KW-0804">Transcription</keyword>
<dbReference type="InterPro" id="IPR009057">
    <property type="entry name" value="Homeodomain-like_sf"/>
</dbReference>
<dbReference type="EMBL" id="CP051680">
    <property type="protein sequence ID" value="QJD85715.1"/>
    <property type="molecule type" value="Genomic_DNA"/>
</dbReference>
<dbReference type="SUPFAM" id="SSF51215">
    <property type="entry name" value="Regulatory protein AraC"/>
    <property type="match status" value="1"/>
</dbReference>
<dbReference type="InterPro" id="IPR018060">
    <property type="entry name" value="HTH_AraC"/>
</dbReference>
<evidence type="ECO:0000256" key="1">
    <source>
        <dbReference type="ARBA" id="ARBA00023015"/>
    </source>
</evidence>
<dbReference type="GO" id="GO:0043565">
    <property type="term" value="F:sequence-specific DNA binding"/>
    <property type="evidence" value="ECO:0007669"/>
    <property type="project" value="InterPro"/>
</dbReference>
<evidence type="ECO:0000256" key="2">
    <source>
        <dbReference type="ARBA" id="ARBA00023125"/>
    </source>
</evidence>
<dbReference type="Pfam" id="PF12833">
    <property type="entry name" value="HTH_18"/>
    <property type="match status" value="1"/>
</dbReference>
<dbReference type="GO" id="GO:0003700">
    <property type="term" value="F:DNA-binding transcription factor activity"/>
    <property type="evidence" value="ECO:0007669"/>
    <property type="project" value="InterPro"/>
</dbReference>
<dbReference type="RefSeq" id="WP_169281975.1">
    <property type="nucleotide sequence ID" value="NZ_CP051680.1"/>
</dbReference>
<dbReference type="Gene3D" id="1.10.10.60">
    <property type="entry name" value="Homeodomain-like"/>
    <property type="match status" value="2"/>
</dbReference>
<dbReference type="AlphaFoldDB" id="A0A7Z2ZNC8"/>
<dbReference type="SUPFAM" id="SSF46689">
    <property type="entry name" value="Homeodomain-like"/>
    <property type="match status" value="2"/>
</dbReference>
<name>A0A7Z2ZNC8_9BACL</name>
<keyword evidence="6" id="KW-1185">Reference proteome</keyword>
<evidence type="ECO:0000313" key="6">
    <source>
        <dbReference type="Proteomes" id="UP000502248"/>
    </source>
</evidence>
<reference evidence="5 6" key="1">
    <citation type="submission" date="2020-04" db="EMBL/GenBank/DDBJ databases">
        <title>Genome sequencing of novel species.</title>
        <authorList>
            <person name="Heo J."/>
            <person name="Kim S.-J."/>
            <person name="Kim J.-S."/>
            <person name="Hong S.-B."/>
            <person name="Kwon S.-W."/>
        </authorList>
    </citation>
    <scope>NUCLEOTIDE SEQUENCE [LARGE SCALE GENOMIC DNA]</scope>
    <source>
        <strain evidence="5 6">MFER-1</strain>
    </source>
</reference>
<evidence type="ECO:0000313" key="5">
    <source>
        <dbReference type="EMBL" id="QJD85715.1"/>
    </source>
</evidence>
<protein>
    <submittedName>
        <fullName evidence="5">AraC family transcriptional regulator</fullName>
    </submittedName>
</protein>
<proteinExistence type="predicted"/>
<dbReference type="InterPro" id="IPR037923">
    <property type="entry name" value="HTH-like"/>
</dbReference>
<dbReference type="Pfam" id="PF02311">
    <property type="entry name" value="AraC_binding"/>
    <property type="match status" value="1"/>
</dbReference>
<dbReference type="Gene3D" id="2.60.120.280">
    <property type="entry name" value="Regulatory protein AraC"/>
    <property type="match status" value="1"/>
</dbReference>
<dbReference type="PANTHER" id="PTHR46796">
    <property type="entry name" value="HTH-TYPE TRANSCRIPTIONAL ACTIVATOR RHAS-RELATED"/>
    <property type="match status" value="1"/>
</dbReference>
<dbReference type="CDD" id="cd06986">
    <property type="entry name" value="cupin_MmsR-like_N"/>
    <property type="match status" value="1"/>
</dbReference>
<dbReference type="InterPro" id="IPR050204">
    <property type="entry name" value="AraC_XylS_family_regulators"/>
</dbReference>
<keyword evidence="2" id="KW-0238">DNA-binding</keyword>